<evidence type="ECO:0000313" key="8">
    <source>
        <dbReference type="EMBL" id="TWU02806.1"/>
    </source>
</evidence>
<comment type="caution">
    <text evidence="8">The sequence shown here is derived from an EMBL/GenBank/DDBJ whole genome shotgun (WGS) entry which is preliminary data.</text>
</comment>
<dbReference type="Pfam" id="PF07626">
    <property type="entry name" value="PSD3"/>
    <property type="match status" value="1"/>
</dbReference>
<dbReference type="Pfam" id="PF07637">
    <property type="entry name" value="PSD5"/>
    <property type="match status" value="1"/>
</dbReference>
<name>A0A5C6AUR8_9BACT</name>
<keyword evidence="1" id="KW-0732">Signal</keyword>
<protein>
    <recommendedName>
        <fullName evidence="10">Planctomycete cytochrome C</fullName>
    </recommendedName>
</protein>
<dbReference type="Pfam" id="PF07627">
    <property type="entry name" value="PSCyt3"/>
    <property type="match status" value="1"/>
</dbReference>
<feature type="domain" description="DUF1588" evidence="4">
    <location>
        <begin position="670"/>
        <end position="766"/>
    </location>
</feature>
<dbReference type="InterPro" id="IPR013043">
    <property type="entry name" value="DUF1595"/>
</dbReference>
<evidence type="ECO:0008006" key="10">
    <source>
        <dbReference type="Google" id="ProtNLM"/>
    </source>
</evidence>
<feature type="chain" id="PRO_5023036449" description="Planctomycete cytochrome C" evidence="1">
    <location>
        <begin position="36"/>
        <end position="868"/>
    </location>
</feature>
<dbReference type="AlphaFoldDB" id="A0A5C6AUR8"/>
<dbReference type="InterPro" id="IPR011478">
    <property type="entry name" value="DUF1585"/>
</dbReference>
<dbReference type="RefSeq" id="WP_146521066.1">
    <property type="nucleotide sequence ID" value="NZ_SJPN01000004.1"/>
</dbReference>
<organism evidence="8 9">
    <name type="scientific">Stieleria varia</name>
    <dbReference type="NCBI Taxonomy" id="2528005"/>
    <lineage>
        <taxon>Bacteria</taxon>
        <taxon>Pseudomonadati</taxon>
        <taxon>Planctomycetota</taxon>
        <taxon>Planctomycetia</taxon>
        <taxon>Pirellulales</taxon>
        <taxon>Pirellulaceae</taxon>
        <taxon>Stieleria</taxon>
    </lineage>
</organism>
<feature type="domain" description="DUF1592" evidence="5">
    <location>
        <begin position="507"/>
        <end position="638"/>
    </location>
</feature>
<keyword evidence="9" id="KW-1185">Reference proteome</keyword>
<evidence type="ECO:0000313" key="9">
    <source>
        <dbReference type="Proteomes" id="UP000320176"/>
    </source>
</evidence>
<evidence type="ECO:0000259" key="2">
    <source>
        <dbReference type="Pfam" id="PF07624"/>
    </source>
</evidence>
<feature type="signal peptide" evidence="1">
    <location>
        <begin position="1"/>
        <end position="35"/>
    </location>
</feature>
<dbReference type="Pfam" id="PF07635">
    <property type="entry name" value="PSCyt1"/>
    <property type="match status" value="1"/>
</dbReference>
<evidence type="ECO:0000259" key="5">
    <source>
        <dbReference type="Pfam" id="PF07631"/>
    </source>
</evidence>
<accession>A0A5C6AUR8</accession>
<dbReference type="InterPro" id="IPR013042">
    <property type="entry name" value="DUF1592"/>
</dbReference>
<dbReference type="Proteomes" id="UP000320176">
    <property type="component" value="Unassembled WGS sequence"/>
</dbReference>
<dbReference type="EMBL" id="SJPN01000004">
    <property type="protein sequence ID" value="TWU02806.1"/>
    <property type="molecule type" value="Genomic_DNA"/>
</dbReference>
<feature type="domain" description="Cytochrome C Planctomycete-type" evidence="6">
    <location>
        <begin position="52"/>
        <end position="99"/>
    </location>
</feature>
<dbReference type="InterPro" id="IPR013039">
    <property type="entry name" value="DUF1588"/>
</dbReference>
<proteinExistence type="predicted"/>
<dbReference type="OrthoDB" id="175242at2"/>
<sequence precursor="true">MKILLMPFESFSQRCPRVILVLMLLLGSWASTATADSVSFRQTVQPFFAEHCVRCHDEKLTEGELNLRSLSADFDDSMAAQRWVEILDRINLGEMPPEDEPRPTPEQLEVVTGWITDQLQQMRAAADSTGGRVVLRRLTRLEYANTVRDLLGVEFVQGKGPLDVLPPDGSIRGFDRNSRALLVDPSLLDAYLQVAETVAEKAIQFRPPLITSRTMRFEFRDTKGSAMEYLIDQRSAEIVDGRMVLMEGNARTFGKLRHPFSGSEIPATAEYRVRVQASAVPGADGDPVYMDVRQGPAESFAQFRVDASPDSPQVYEAITTRDELFQGEFQIGIVNGSKFHDYVGSRGEALKESKKAFDQGRLVDATRIKARLRAQGDYDTNNRGAFSPNAWKLDDLPKLYLDWIEVTGPLGSDYPPQSMRQVFSDGWDPETLDADGRWRVIRRLLPRAYRRKVSNTEIQQITDLIQSELDAGHDLQRAMRTGVVAILCSPSFLYLYEASETDNARLLQPMELASRLSYFLWSSKPDDELFALAVQGKLSDPKVLESEVNRMLGDDRIDGFLQGFARQWLKIDQFNQFPADEKIFPQFYETRFVGLESDVAEQPLAMIGELIRSDEPVTALLDSDWTMLNERLASFYDIDGVSGDRFQRVALTSSQSAERSTTMPSPEIIRGGLLGMAGVHRWGSDGSRTKPVERGKYILDVLFNDPPPPPPPNAGEVEPNLGGKKLTVRERLRLHREQTTCNNCHRRIDPYGLALENFNVIGQWRDRFDGEKPLNQWGDDRPEIDASGQLPSGESFDDFVQFKQALQKQRSRFVRGLTEKMLMYALARTLVANDRPTIDQIISEAGGDEMSFRSLIQGIAASKAFRAK</sequence>
<feature type="domain" description="DUF1587" evidence="3">
    <location>
        <begin position="136"/>
        <end position="204"/>
    </location>
</feature>
<feature type="domain" description="DUF1595" evidence="7">
    <location>
        <begin position="440"/>
        <end position="497"/>
    </location>
</feature>
<evidence type="ECO:0000259" key="7">
    <source>
        <dbReference type="Pfam" id="PF07637"/>
    </source>
</evidence>
<dbReference type="InterPro" id="IPR011429">
    <property type="entry name" value="Cyt_c_Planctomycete-type"/>
</dbReference>
<feature type="domain" description="DUF1585" evidence="2">
    <location>
        <begin position="792"/>
        <end position="865"/>
    </location>
</feature>
<evidence type="ECO:0000259" key="4">
    <source>
        <dbReference type="Pfam" id="PF07627"/>
    </source>
</evidence>
<dbReference type="Pfam" id="PF07624">
    <property type="entry name" value="PSD2"/>
    <property type="match status" value="1"/>
</dbReference>
<reference evidence="8 9" key="1">
    <citation type="submission" date="2019-02" db="EMBL/GenBank/DDBJ databases">
        <title>Deep-cultivation of Planctomycetes and their phenomic and genomic characterization uncovers novel biology.</title>
        <authorList>
            <person name="Wiegand S."/>
            <person name="Jogler M."/>
            <person name="Boedeker C."/>
            <person name="Pinto D."/>
            <person name="Vollmers J."/>
            <person name="Rivas-Marin E."/>
            <person name="Kohn T."/>
            <person name="Peeters S.H."/>
            <person name="Heuer A."/>
            <person name="Rast P."/>
            <person name="Oberbeckmann S."/>
            <person name="Bunk B."/>
            <person name="Jeske O."/>
            <person name="Meyerdierks A."/>
            <person name="Storesund J.E."/>
            <person name="Kallscheuer N."/>
            <person name="Luecker S."/>
            <person name="Lage O.M."/>
            <person name="Pohl T."/>
            <person name="Merkel B.J."/>
            <person name="Hornburger P."/>
            <person name="Mueller R.-W."/>
            <person name="Bruemmer F."/>
            <person name="Labrenz M."/>
            <person name="Spormann A.M."/>
            <person name="Op Den Camp H."/>
            <person name="Overmann J."/>
            <person name="Amann R."/>
            <person name="Jetten M.S.M."/>
            <person name="Mascher T."/>
            <person name="Medema M.H."/>
            <person name="Devos D.P."/>
            <person name="Kaster A.-K."/>
            <person name="Ovreas L."/>
            <person name="Rohde M."/>
            <person name="Galperin M.Y."/>
            <person name="Jogler C."/>
        </authorList>
    </citation>
    <scope>NUCLEOTIDE SEQUENCE [LARGE SCALE GENOMIC DNA]</scope>
    <source>
        <strain evidence="8 9">Pla52n</strain>
    </source>
</reference>
<evidence type="ECO:0000259" key="3">
    <source>
        <dbReference type="Pfam" id="PF07626"/>
    </source>
</evidence>
<evidence type="ECO:0000259" key="6">
    <source>
        <dbReference type="Pfam" id="PF07635"/>
    </source>
</evidence>
<dbReference type="Pfam" id="PF07631">
    <property type="entry name" value="PSD4"/>
    <property type="match status" value="1"/>
</dbReference>
<evidence type="ECO:0000256" key="1">
    <source>
        <dbReference type="SAM" id="SignalP"/>
    </source>
</evidence>
<gene>
    <name evidence="8" type="ORF">Pla52n_38660</name>
</gene>
<dbReference type="InterPro" id="IPR013036">
    <property type="entry name" value="DUF1587"/>
</dbReference>